<gene>
    <name evidence="1" type="ORF">SPLIT_LOCUS4620</name>
</gene>
<dbReference type="Proteomes" id="UP001153321">
    <property type="component" value="Chromosome 19"/>
</dbReference>
<evidence type="ECO:0000313" key="2">
    <source>
        <dbReference type="Proteomes" id="UP001153321"/>
    </source>
</evidence>
<dbReference type="EMBL" id="LR824550">
    <property type="protein sequence ID" value="CAH1639264.1"/>
    <property type="molecule type" value="Genomic_DNA"/>
</dbReference>
<reference evidence="1" key="1">
    <citation type="submission" date="2022-02" db="EMBL/GenBank/DDBJ databases">
        <authorList>
            <person name="King R."/>
        </authorList>
    </citation>
    <scope>NUCLEOTIDE SEQUENCE</scope>
</reference>
<name>A0A9P0N473_SPOLI</name>
<protein>
    <submittedName>
        <fullName evidence="1">Uncharacterized protein</fullName>
    </submittedName>
</protein>
<sequence>MGKRSKSSNVAAEDVVVSSKKMKNKRIKFESADVGEPIPDESNADLDIKQVKRIKKNKTHNNKGDEEKKNKKIIFTEDDDEPVEVNVPTTANQQKRTKEIVPQENEEDIKDEDIDKFCDELNEEDNEQFESWVKLIEAKLHSNKKKPK</sequence>
<keyword evidence="2" id="KW-1185">Reference proteome</keyword>
<evidence type="ECO:0000313" key="1">
    <source>
        <dbReference type="EMBL" id="CAH1639264.1"/>
    </source>
</evidence>
<dbReference type="AlphaFoldDB" id="A0A9P0N473"/>
<proteinExistence type="predicted"/>
<accession>A0A9P0N473</accession>
<organism evidence="1 2">
    <name type="scientific">Spodoptera littoralis</name>
    <name type="common">Egyptian cotton leafworm</name>
    <dbReference type="NCBI Taxonomy" id="7109"/>
    <lineage>
        <taxon>Eukaryota</taxon>
        <taxon>Metazoa</taxon>
        <taxon>Ecdysozoa</taxon>
        <taxon>Arthropoda</taxon>
        <taxon>Hexapoda</taxon>
        <taxon>Insecta</taxon>
        <taxon>Pterygota</taxon>
        <taxon>Neoptera</taxon>
        <taxon>Endopterygota</taxon>
        <taxon>Lepidoptera</taxon>
        <taxon>Glossata</taxon>
        <taxon>Ditrysia</taxon>
        <taxon>Noctuoidea</taxon>
        <taxon>Noctuidae</taxon>
        <taxon>Amphipyrinae</taxon>
        <taxon>Spodoptera</taxon>
    </lineage>
</organism>